<dbReference type="InterPro" id="IPR006427">
    <property type="entry name" value="Portal_HK97"/>
</dbReference>
<dbReference type="KEGG" id="tbv:H9L17_03325"/>
<dbReference type="AlphaFoldDB" id="A0A7G9QV22"/>
<dbReference type="Gene3D" id="3.30.1120.70">
    <property type="match status" value="1"/>
</dbReference>
<dbReference type="Gene3D" id="3.40.140.120">
    <property type="match status" value="1"/>
</dbReference>
<reference evidence="1 2" key="1">
    <citation type="submission" date="2020-08" db="EMBL/GenBank/DDBJ databases">
        <title>Genome sequence of Thermomonas brevis KACC 16975T.</title>
        <authorList>
            <person name="Hyun D.-W."/>
            <person name="Bae J.-W."/>
        </authorList>
    </citation>
    <scope>NUCLEOTIDE SEQUENCE [LARGE SCALE GENOMIC DNA]</scope>
    <source>
        <strain evidence="1 2">KACC 16975</strain>
    </source>
</reference>
<name>A0A7G9QV22_9GAMM</name>
<dbReference type="Pfam" id="PF04860">
    <property type="entry name" value="Phage_portal"/>
    <property type="match status" value="1"/>
</dbReference>
<proteinExistence type="predicted"/>
<dbReference type="RefSeq" id="WP_187570944.1">
    <property type="nucleotide sequence ID" value="NZ_CP060711.1"/>
</dbReference>
<dbReference type="NCBIfam" id="TIGR01537">
    <property type="entry name" value="portal_HK97"/>
    <property type="match status" value="1"/>
</dbReference>
<dbReference type="InterPro" id="IPR006944">
    <property type="entry name" value="Phage/GTA_portal"/>
</dbReference>
<dbReference type="Proteomes" id="UP000515977">
    <property type="component" value="Chromosome"/>
</dbReference>
<dbReference type="EMBL" id="CP060711">
    <property type="protein sequence ID" value="QNN47197.1"/>
    <property type="molecule type" value="Genomic_DNA"/>
</dbReference>
<evidence type="ECO:0000313" key="1">
    <source>
        <dbReference type="EMBL" id="QNN47197.1"/>
    </source>
</evidence>
<protein>
    <submittedName>
        <fullName evidence="1">Phage portal protein</fullName>
    </submittedName>
</protein>
<evidence type="ECO:0000313" key="2">
    <source>
        <dbReference type="Proteomes" id="UP000515977"/>
    </source>
</evidence>
<sequence>MKWPWSRSTETRSSIADPVTAQLFGIATTATGDTITPETAESISACFASVQAIAETIGTLPLHLYRRKGEDREKATDHPLYGVLHHQPNELQTALEFREQMTAAVLLRGNAYAEIHWDGAGNVEALTPIHPGRVTVLKLPSGRIAYDVNEDNGRVRRLLQDEVLHLKDRSENGITGRSRIQIARETIGLANAQQQHGGKTFANGARLSGVLQTPHQMTAESLQRLATSWRSQFTGTDNAGKTAILENGLTYQQVGMSLEDAQWIAAQQFSVEQVARIYRVPPTMIGDLRHGNFSNSVEMSRVFVTMTLRRWLVMWEQAISRALLPPLARKQLFAEHSVEGLLRGDAKSRADFYASGIDAGWLLPSEARRLENLPTVEGIDHARQAADASPAPTV</sequence>
<dbReference type="Gene3D" id="1.20.1270.210">
    <property type="match status" value="1"/>
</dbReference>
<gene>
    <name evidence="1" type="ORF">H9L17_03325</name>
</gene>
<accession>A0A7G9QV22</accession>
<organism evidence="1 2">
    <name type="scientific">Thermomonas brevis</name>
    <dbReference type="NCBI Taxonomy" id="215691"/>
    <lineage>
        <taxon>Bacteria</taxon>
        <taxon>Pseudomonadati</taxon>
        <taxon>Pseudomonadota</taxon>
        <taxon>Gammaproteobacteria</taxon>
        <taxon>Lysobacterales</taxon>
        <taxon>Lysobacteraceae</taxon>
        <taxon>Thermomonas</taxon>
    </lineage>
</organism>
<keyword evidence="2" id="KW-1185">Reference proteome</keyword>